<dbReference type="eggNOG" id="COG0640">
    <property type="taxonomic scope" value="Bacteria"/>
</dbReference>
<evidence type="ECO:0000259" key="4">
    <source>
        <dbReference type="PROSITE" id="PS50987"/>
    </source>
</evidence>
<keyword evidence="2" id="KW-0238">DNA-binding</keyword>
<dbReference type="RefSeq" id="WP_004177472.1">
    <property type="nucleotide sequence ID" value="NZ_CP021106.3"/>
</dbReference>
<dbReference type="Pfam" id="PF01022">
    <property type="entry name" value="HTH_5"/>
    <property type="match status" value="1"/>
</dbReference>
<name>A0A1W6SRH3_9PROT</name>
<dbReference type="InterPro" id="IPR036390">
    <property type="entry name" value="WH_DNA-bd_sf"/>
</dbReference>
<dbReference type="CDD" id="cd00090">
    <property type="entry name" value="HTH_ARSR"/>
    <property type="match status" value="1"/>
</dbReference>
<proteinExistence type="predicted"/>
<accession>A0A1W6SRH3</accession>
<dbReference type="PANTHER" id="PTHR43132:SF2">
    <property type="entry name" value="ARSENICAL RESISTANCE OPERON REPRESSOR ARSR-RELATED"/>
    <property type="match status" value="1"/>
</dbReference>
<dbReference type="PANTHER" id="PTHR43132">
    <property type="entry name" value="ARSENICAL RESISTANCE OPERON REPRESSOR ARSR-RELATED"/>
    <property type="match status" value="1"/>
</dbReference>
<evidence type="ECO:0000256" key="2">
    <source>
        <dbReference type="ARBA" id="ARBA00023125"/>
    </source>
</evidence>
<keyword evidence="6" id="KW-1185">Reference proteome</keyword>
<evidence type="ECO:0000256" key="3">
    <source>
        <dbReference type="ARBA" id="ARBA00023163"/>
    </source>
</evidence>
<dbReference type="SUPFAM" id="SSF46785">
    <property type="entry name" value="Winged helix' DNA-binding domain"/>
    <property type="match status" value="1"/>
</dbReference>
<dbReference type="AlphaFoldDB" id="A0A1W6SRH3"/>
<dbReference type="PRINTS" id="PR00778">
    <property type="entry name" value="HTHARSR"/>
</dbReference>
<keyword evidence="3" id="KW-0804">Transcription</keyword>
<dbReference type="GO" id="GO:0003700">
    <property type="term" value="F:DNA-binding transcription factor activity"/>
    <property type="evidence" value="ECO:0007669"/>
    <property type="project" value="InterPro"/>
</dbReference>
<evidence type="ECO:0000256" key="1">
    <source>
        <dbReference type="ARBA" id="ARBA00023015"/>
    </source>
</evidence>
<dbReference type="KEGG" id="nlc:EBAPG3_011590"/>
<dbReference type="InterPro" id="IPR001845">
    <property type="entry name" value="HTH_ArsR_DNA-bd_dom"/>
</dbReference>
<dbReference type="InterPro" id="IPR036388">
    <property type="entry name" value="WH-like_DNA-bd_sf"/>
</dbReference>
<dbReference type="InterPro" id="IPR011991">
    <property type="entry name" value="ArsR-like_HTH"/>
</dbReference>
<sequence>MVKLESDFLSIPAMRASAFLACAMLKVLANEDRLLILCQLIQGARNVGELEEQLGIRQPTLSQQLTVLRDEGLVTTERKGKYIIYSLVSVEVVQIMQTLYSVYCGKKQHP</sequence>
<dbReference type="SMART" id="SM00418">
    <property type="entry name" value="HTH_ARSR"/>
    <property type="match status" value="1"/>
</dbReference>
<evidence type="ECO:0000313" key="6">
    <source>
        <dbReference type="Proteomes" id="UP000012179"/>
    </source>
</evidence>
<feature type="domain" description="HTH arsR-type" evidence="4">
    <location>
        <begin position="13"/>
        <end position="107"/>
    </location>
</feature>
<dbReference type="InterPro" id="IPR051011">
    <property type="entry name" value="Metal_resp_trans_reg"/>
</dbReference>
<protein>
    <submittedName>
        <fullName evidence="5">Transcriptional regulator</fullName>
    </submittedName>
</protein>
<dbReference type="NCBIfam" id="NF033788">
    <property type="entry name" value="HTH_metalloreg"/>
    <property type="match status" value="1"/>
</dbReference>
<dbReference type="OrthoDB" id="5296924at2"/>
<dbReference type="Proteomes" id="UP000012179">
    <property type="component" value="Chromosome"/>
</dbReference>
<dbReference type="PROSITE" id="PS50987">
    <property type="entry name" value="HTH_ARSR_2"/>
    <property type="match status" value="1"/>
</dbReference>
<dbReference type="Gene3D" id="1.10.10.10">
    <property type="entry name" value="Winged helix-like DNA-binding domain superfamily/Winged helix DNA-binding domain"/>
    <property type="match status" value="1"/>
</dbReference>
<keyword evidence="1" id="KW-0805">Transcription regulation</keyword>
<dbReference type="EMBL" id="CP021106">
    <property type="protein sequence ID" value="ARO88365.1"/>
    <property type="molecule type" value="Genomic_DNA"/>
</dbReference>
<reference evidence="5 6" key="1">
    <citation type="journal article" date="2015" name="Int. J. Syst. Evol. Microbiol.">
        <title>Nitrosospira lacus sp. nov., a psychrotolerant, ammonia-oxidizing bacterium from sandy lake sediment.</title>
        <authorList>
            <person name="Urakawa H."/>
            <person name="Garcia J.C."/>
            <person name="Nielsen J.L."/>
            <person name="Le V.Q."/>
            <person name="Kozlowski J.A."/>
            <person name="Stein L.Y."/>
            <person name="Lim C.K."/>
            <person name="Pommerening-Roser A."/>
            <person name="Martens-Habbena W."/>
            <person name="Stahl D.A."/>
            <person name="Klotz M.G."/>
        </authorList>
    </citation>
    <scope>NUCLEOTIDE SEQUENCE [LARGE SCALE GENOMIC DNA]</scope>
    <source>
        <strain evidence="5 6">APG3</strain>
    </source>
</reference>
<organism evidence="5 6">
    <name type="scientific">Nitrosospira lacus</name>
    <dbReference type="NCBI Taxonomy" id="1288494"/>
    <lineage>
        <taxon>Bacteria</taxon>
        <taxon>Pseudomonadati</taxon>
        <taxon>Pseudomonadota</taxon>
        <taxon>Betaproteobacteria</taxon>
        <taxon>Nitrosomonadales</taxon>
        <taxon>Nitrosomonadaceae</taxon>
        <taxon>Nitrosospira</taxon>
    </lineage>
</organism>
<gene>
    <name evidence="5" type="ORF">EBAPG3_011590</name>
</gene>
<evidence type="ECO:0000313" key="5">
    <source>
        <dbReference type="EMBL" id="ARO88365.1"/>
    </source>
</evidence>
<dbReference type="GO" id="GO:0003677">
    <property type="term" value="F:DNA binding"/>
    <property type="evidence" value="ECO:0007669"/>
    <property type="project" value="UniProtKB-KW"/>
</dbReference>